<reference evidence="1" key="2">
    <citation type="journal article" date="2015" name="Data Brief">
        <title>Shoot transcriptome of the giant reed, Arundo donax.</title>
        <authorList>
            <person name="Barrero R.A."/>
            <person name="Guerrero F.D."/>
            <person name="Moolhuijzen P."/>
            <person name="Goolsby J.A."/>
            <person name="Tidwell J."/>
            <person name="Bellgard S.E."/>
            <person name="Bellgard M.I."/>
        </authorList>
    </citation>
    <scope>NUCLEOTIDE SEQUENCE</scope>
    <source>
        <tissue evidence="1">Shoot tissue taken approximately 20 cm above the soil surface</tissue>
    </source>
</reference>
<dbReference type="EMBL" id="GBRH01161993">
    <property type="protein sequence ID" value="JAE35903.1"/>
    <property type="molecule type" value="Transcribed_RNA"/>
</dbReference>
<organism evidence="1">
    <name type="scientific">Arundo donax</name>
    <name type="common">Giant reed</name>
    <name type="synonym">Donax arundinaceus</name>
    <dbReference type="NCBI Taxonomy" id="35708"/>
    <lineage>
        <taxon>Eukaryota</taxon>
        <taxon>Viridiplantae</taxon>
        <taxon>Streptophyta</taxon>
        <taxon>Embryophyta</taxon>
        <taxon>Tracheophyta</taxon>
        <taxon>Spermatophyta</taxon>
        <taxon>Magnoliopsida</taxon>
        <taxon>Liliopsida</taxon>
        <taxon>Poales</taxon>
        <taxon>Poaceae</taxon>
        <taxon>PACMAD clade</taxon>
        <taxon>Arundinoideae</taxon>
        <taxon>Arundineae</taxon>
        <taxon>Arundo</taxon>
    </lineage>
</organism>
<evidence type="ECO:0000313" key="1">
    <source>
        <dbReference type="EMBL" id="JAE35903.1"/>
    </source>
</evidence>
<reference evidence="1" key="1">
    <citation type="submission" date="2014-09" db="EMBL/GenBank/DDBJ databases">
        <authorList>
            <person name="Magalhaes I.L.F."/>
            <person name="Oliveira U."/>
            <person name="Santos F.R."/>
            <person name="Vidigal T.H.D.A."/>
            <person name="Brescovit A.D."/>
            <person name="Santos A.J."/>
        </authorList>
    </citation>
    <scope>NUCLEOTIDE SEQUENCE</scope>
    <source>
        <tissue evidence="1">Shoot tissue taken approximately 20 cm above the soil surface</tissue>
    </source>
</reference>
<dbReference type="AlphaFoldDB" id="A0A0A9HSJ9"/>
<proteinExistence type="predicted"/>
<sequence length="17" mass="1926">MRPLKSSLQLLPKSATR</sequence>
<name>A0A0A9HSJ9_ARUDO</name>
<accession>A0A0A9HSJ9</accession>
<protein>
    <submittedName>
        <fullName evidence="1">Uncharacterized protein</fullName>
    </submittedName>
</protein>